<dbReference type="FunFam" id="2.60.40.1170:FF:000002">
    <property type="entry name" value="AP-1 complex subunit mu-1 isoform 1"/>
    <property type="match status" value="1"/>
</dbReference>
<evidence type="ECO:0000313" key="17">
    <source>
        <dbReference type="EMBL" id="CAB3225507.1"/>
    </source>
</evidence>
<dbReference type="Gene3D" id="3.30.450.60">
    <property type="match status" value="1"/>
</dbReference>
<dbReference type="PANTHER" id="PTHR10267:SF0">
    <property type="entry name" value="DNA POLYMERASE SUBUNIT GAMMA-1"/>
    <property type="match status" value="1"/>
</dbReference>
<dbReference type="InterPro" id="IPR001098">
    <property type="entry name" value="DNA-dir_DNA_pol_A_palm_dom"/>
</dbReference>
<evidence type="ECO:0000256" key="11">
    <source>
        <dbReference type="ARBA" id="ARBA00023034"/>
    </source>
</evidence>
<dbReference type="PANTHER" id="PTHR10267">
    <property type="entry name" value="DNA POLYMERASE SUBUNIT GAMMA-1"/>
    <property type="match status" value="1"/>
</dbReference>
<dbReference type="GO" id="GO:0005794">
    <property type="term" value="C:Golgi apparatus"/>
    <property type="evidence" value="ECO:0007669"/>
    <property type="project" value="UniProtKB-SubCell"/>
</dbReference>
<dbReference type="Pfam" id="PF18136">
    <property type="entry name" value="DNApol_Exo"/>
    <property type="match status" value="1"/>
</dbReference>
<feature type="domain" description="MHD" evidence="16">
    <location>
        <begin position="213"/>
        <end position="466"/>
    </location>
</feature>
<dbReference type="GO" id="GO:0031984">
    <property type="term" value="C:organelle subcompartment"/>
    <property type="evidence" value="ECO:0007669"/>
    <property type="project" value="UniProtKB-ARBA"/>
</dbReference>
<dbReference type="FunFam" id="3.30.420.390:FF:000001">
    <property type="entry name" value="DNA polymerase gamma, catalytic subunit"/>
    <property type="match status" value="1"/>
</dbReference>
<dbReference type="PROSITE" id="PS00447">
    <property type="entry name" value="DNA_POLYMERASE_A"/>
    <property type="match status" value="1"/>
</dbReference>
<evidence type="ECO:0000256" key="8">
    <source>
        <dbReference type="ARBA" id="ARBA00022695"/>
    </source>
</evidence>
<dbReference type="InterPro" id="IPR018240">
    <property type="entry name" value="Clathrin_mu_CS"/>
</dbReference>
<dbReference type="GO" id="GO:0016192">
    <property type="term" value="P:vesicle-mediated transport"/>
    <property type="evidence" value="ECO:0007669"/>
    <property type="project" value="InterPro"/>
</dbReference>
<dbReference type="GO" id="GO:0006886">
    <property type="term" value="P:intracellular protein transport"/>
    <property type="evidence" value="ECO:0007669"/>
    <property type="project" value="InterPro"/>
</dbReference>
<comment type="function">
    <text evidence="15">Subunit of clathrin-associated adaptor protein complex 1 that plays a role in protein sorting in the trans-Golgi network (TGN) and endosomes. The AP complexes mediate the recruitment of clathrin to membranes and the recognition of sorting signals within the cytosolic tails of transmembrane cargo molecules.</text>
</comment>
<dbReference type="Gene3D" id="3.30.70.370">
    <property type="match status" value="1"/>
</dbReference>
<protein>
    <recommendedName>
        <fullName evidence="4">DNA-directed DNA polymerase</fullName>
        <ecNumber evidence="4">2.7.7.7</ecNumber>
    </recommendedName>
    <alternativeName>
        <fullName evidence="14">Mitochondrial DNA polymerase catalytic subunit</fullName>
    </alternativeName>
</protein>
<dbReference type="SUPFAM" id="SSF53098">
    <property type="entry name" value="Ribonuclease H-like"/>
    <property type="match status" value="1"/>
</dbReference>
<dbReference type="InterPro" id="IPR043502">
    <property type="entry name" value="DNA/RNA_pol_sf"/>
</dbReference>
<comment type="caution">
    <text evidence="17">The sequence shown here is derived from an EMBL/GenBank/DDBJ whole genome shotgun (WGS) entry which is preliminary data.</text>
</comment>
<keyword evidence="7" id="KW-0808">Transferase</keyword>
<dbReference type="EC" id="2.7.7.7" evidence="4"/>
<evidence type="ECO:0000256" key="6">
    <source>
        <dbReference type="ARBA" id="ARBA00022553"/>
    </source>
</evidence>
<gene>
    <name evidence="17" type="ORF">APLA_LOCUS2261</name>
</gene>
<dbReference type="Pfam" id="PF00476">
    <property type="entry name" value="DNA_pol_A"/>
    <property type="match status" value="1"/>
</dbReference>
<dbReference type="SUPFAM" id="SSF49447">
    <property type="entry name" value="Second domain of Mu2 adaptin subunit (ap50) of ap2 adaptor"/>
    <property type="match status" value="1"/>
</dbReference>
<evidence type="ECO:0000256" key="2">
    <source>
        <dbReference type="ARBA" id="ARBA00004555"/>
    </source>
</evidence>
<dbReference type="GO" id="GO:0006264">
    <property type="term" value="P:mitochondrial DNA replication"/>
    <property type="evidence" value="ECO:0007669"/>
    <property type="project" value="TreeGrafter"/>
</dbReference>
<evidence type="ECO:0000259" key="16">
    <source>
        <dbReference type="PROSITE" id="PS51072"/>
    </source>
</evidence>
<accession>A0A8S0Z0M3</accession>
<keyword evidence="9" id="KW-0653">Protein transport</keyword>
<dbReference type="PROSITE" id="PS51072">
    <property type="entry name" value="MHD"/>
    <property type="match status" value="1"/>
</dbReference>
<dbReference type="PROSITE" id="PS00991">
    <property type="entry name" value="CLAT_ADAPTOR_M_2"/>
    <property type="match status" value="1"/>
</dbReference>
<sequence length="1616" mass="183564">MLLKISPLICPCIPEICVINLKKVHTYVFKRLCIYFSIKVVRFLWKMSSAAIYILDVKGKVLISRNYRGDVDLGVIDKFMPLLMEKEEEGMLTPLLQTSECTFAYIKTNNLYIVSTTKKNANIALVFVFLYKIVEVMTEYFKELEEESIRDNFVVIYELLDELIDFGYPQTTDSKILQEYITQEGHKLEMQPRIPMAVTNAVSWRSEGIKYRKNEVFLDVIESVNLLANCNGNVLRSEIVGAIKMRVYLSGMPELRLGLNDKVLFESTGRGKSKSVELEDVKFHQCVRLSRFENDRTISFIPPDGEFELMSYRLNTHVKPLIWIESVIERHAHSRVEYMIKAKSQFKRRSTANNVEIIIPVPADADSPKFKTTIGSVKYTPEQNAITWSIKSFPGGKEYLMRAHFGLPSVECEEVDGKPPIQVKFEIPYFTTSGIQVRYLKIIEKSGYQALPWAKKIDNLKKENVSPAENIKADDNSGEFRVNEVNIQMISKNIYDQLFKKPTEKIDCNIIKRCQDNLLKHGIDYKKCSHLPDVELKLPKLEGSDVVEHFYNIGERQSAPYRTLLQKLATCKLPPLPKEWSKSAGWTKYTSGKAEKVSCPPDDALIFDVEVLMSAGKRPTLACAVSPNAWYGWISEPLANNLPHEVFETLPYEDLIPLETDGLKPCGDLSRPRVVVGHNVSFDRAKIKEQYWLERTGVRFMDTMSMHVSVSGVTSYQRTVLKAKNKEPHPSDDDWKEISSLNNLSEVHNLYCGSPINKESRDIFTEGTMEDVHQNFQRLMMYCAGDVAATHRVLKQLFPMFLERFPHPVTLAAMLELGSAYLPVNSNWLQYIDSAETVFEDLKLESRQLLSLKADEACRMMTNDAYKKDLWMWDQDWSTQKLKLKKETGKKKKVKSHESGGIDDISIQLENDKNLKIEQSLKDFDILDEKYLNNLENCDNGEHVNKLGNSKKFDHLFEMGQLLPVKKPYLAGYPAWYRKLCTKPGKDPDWTPGANNITTSMQITPKLLRLSWEGYPLHYIQAEGWGFLVPISHQHSDDAEEPLIPLEELLKTCPLKFCKESSFEPDVYMLPKTVEEDLGRRAYYARKKIDKQAAANQYHGLGVWCGIQLQGCCHFLRLPHKDGPKYKVGNPLAKDFLDMFSQNVLSAQGDEAEKVLSFGRMMSYWRNNRARVLAQQVVWLPPAHHQGLGAILPQIVVAGTLTRRASEPTWMTASNAHQERVGSELRAMVQAPPGYKFVGADVDSQELWIAALLGDSSSGVCGGSAFGWAVLAGDKRRRTDLHSLTATAAAVSRDHAKVINYARIYGAGQNFAERLLKQFNPTMTISEAKSKAAKMFTSTKGKRVYTLKKQYMEGFIDEDLTDQVVEMSGYQAIRLAKLSGKKLEDMFERPKWTGGTESEMFNKLEEIADSPGPSTAFLSGRLTRALERAGGRWAGTRLNWAVQSAAADFLHLMLVSVAHLAPEARFCLSFHDEVRYLVPEEHKYETALALQITNLLTRAFCSQRVGIHDLPLSVAFFTSVEVDQVLRKESNLSCTTPSNPHGLEKGYGIPNGESLNIFDVLEKSHDLSFKIFVSVAEEYMARGPGKTKIHFLNHHPGYRIVKHRGVPSYDNVNLYK</sequence>
<dbReference type="Pfam" id="PF00928">
    <property type="entry name" value="Adap_comp_sub"/>
    <property type="match status" value="1"/>
</dbReference>
<dbReference type="OrthoDB" id="7436381at2759"/>
<keyword evidence="12" id="KW-0472">Membrane</keyword>
<evidence type="ECO:0000256" key="7">
    <source>
        <dbReference type="ARBA" id="ARBA00022679"/>
    </source>
</evidence>
<evidence type="ECO:0000256" key="10">
    <source>
        <dbReference type="ARBA" id="ARBA00022932"/>
    </source>
</evidence>
<evidence type="ECO:0000256" key="13">
    <source>
        <dbReference type="ARBA" id="ARBA00023329"/>
    </source>
</evidence>
<dbReference type="GO" id="GO:0003677">
    <property type="term" value="F:DNA binding"/>
    <property type="evidence" value="ECO:0007669"/>
    <property type="project" value="InterPro"/>
</dbReference>
<dbReference type="CDD" id="cd09258">
    <property type="entry name" value="AP-1_Mu1A_Cterm"/>
    <property type="match status" value="1"/>
</dbReference>
<dbReference type="GO" id="GO:0003887">
    <property type="term" value="F:DNA-directed DNA polymerase activity"/>
    <property type="evidence" value="ECO:0007669"/>
    <property type="project" value="UniProtKB-KW"/>
</dbReference>
<dbReference type="FunFam" id="3.30.450.60:FF:000006">
    <property type="entry name" value="AP-1 complex subunit mu-1 isoform 1"/>
    <property type="match status" value="1"/>
</dbReference>
<keyword evidence="11" id="KW-0333">Golgi apparatus</keyword>
<keyword evidence="6" id="KW-0597">Phosphoprotein</keyword>
<dbReference type="InterPro" id="IPR022775">
    <property type="entry name" value="AP_mu_sigma_su"/>
</dbReference>
<dbReference type="InterPro" id="IPR001392">
    <property type="entry name" value="Clathrin_mu"/>
</dbReference>
<evidence type="ECO:0000313" key="18">
    <source>
        <dbReference type="Proteomes" id="UP000494256"/>
    </source>
</evidence>
<dbReference type="InterPro" id="IPR036168">
    <property type="entry name" value="AP2_Mu_C_sf"/>
</dbReference>
<dbReference type="CDD" id="cd14835">
    <property type="entry name" value="AP1_Mu_N"/>
    <property type="match status" value="1"/>
</dbReference>
<evidence type="ECO:0000256" key="4">
    <source>
        <dbReference type="ARBA" id="ARBA00012417"/>
    </source>
</evidence>
<evidence type="ECO:0000256" key="1">
    <source>
        <dbReference type="ARBA" id="ARBA00004145"/>
    </source>
</evidence>
<dbReference type="InterPro" id="IPR028565">
    <property type="entry name" value="MHD"/>
</dbReference>
<keyword evidence="5" id="KW-0813">Transport</keyword>
<dbReference type="Gene3D" id="2.60.40.1170">
    <property type="entry name" value="Mu homology domain, subdomain B"/>
    <property type="match status" value="2"/>
</dbReference>
<dbReference type="EMBL" id="CADEBD010000226">
    <property type="protein sequence ID" value="CAB3225507.1"/>
    <property type="molecule type" value="Genomic_DNA"/>
</dbReference>
<evidence type="ECO:0000256" key="12">
    <source>
        <dbReference type="ARBA" id="ARBA00023136"/>
    </source>
</evidence>
<dbReference type="Gene3D" id="3.30.420.390">
    <property type="match status" value="2"/>
</dbReference>
<dbReference type="PRINTS" id="PR00314">
    <property type="entry name" value="CLATHRINADPT"/>
</dbReference>
<keyword evidence="8" id="KW-0548">Nucleotidyltransferase</keyword>
<dbReference type="Pfam" id="PF01217">
    <property type="entry name" value="Clat_adaptor_s"/>
    <property type="match status" value="1"/>
</dbReference>
<dbReference type="SMART" id="SM00482">
    <property type="entry name" value="POLAc"/>
    <property type="match status" value="1"/>
</dbReference>
<keyword evidence="13" id="KW-0968">Cytoplasmic vesicle</keyword>
<organism evidence="17 18">
    <name type="scientific">Arctia plantaginis</name>
    <name type="common">Wood tiger moth</name>
    <name type="synonym">Phalaena plantaginis</name>
    <dbReference type="NCBI Taxonomy" id="874455"/>
    <lineage>
        <taxon>Eukaryota</taxon>
        <taxon>Metazoa</taxon>
        <taxon>Ecdysozoa</taxon>
        <taxon>Arthropoda</taxon>
        <taxon>Hexapoda</taxon>
        <taxon>Insecta</taxon>
        <taxon>Pterygota</taxon>
        <taxon>Neoptera</taxon>
        <taxon>Endopterygota</taxon>
        <taxon>Lepidoptera</taxon>
        <taxon>Glossata</taxon>
        <taxon>Ditrysia</taxon>
        <taxon>Noctuoidea</taxon>
        <taxon>Erebidae</taxon>
        <taxon>Arctiinae</taxon>
        <taxon>Arctia</taxon>
    </lineage>
</organism>
<proteinExistence type="inferred from homology"/>
<evidence type="ECO:0000256" key="14">
    <source>
        <dbReference type="ARBA" id="ARBA00031966"/>
    </source>
</evidence>
<comment type="subcellular location">
    <subcellularLocation>
        <location evidence="1">Cytoplasmic vesicle</location>
        <location evidence="1">Clathrin-coated vesicle membrane</location>
        <topology evidence="1">Peripheral membrane protein</topology>
        <orientation evidence="1">Cytoplasmic side</orientation>
    </subcellularLocation>
    <subcellularLocation>
        <location evidence="2">Golgi apparatus</location>
    </subcellularLocation>
</comment>
<evidence type="ECO:0000256" key="3">
    <source>
        <dbReference type="ARBA" id="ARBA00005324"/>
    </source>
</evidence>
<comment type="similarity">
    <text evidence="3">Belongs to the adaptor complexes medium subunit family.</text>
</comment>
<reference evidence="17 18" key="1">
    <citation type="submission" date="2020-04" db="EMBL/GenBank/DDBJ databases">
        <authorList>
            <person name="Wallbank WR R."/>
            <person name="Pardo Diaz C."/>
            <person name="Kozak K."/>
            <person name="Martin S."/>
            <person name="Jiggins C."/>
            <person name="Moest M."/>
            <person name="Warren A I."/>
            <person name="Byers J.R.P. K."/>
            <person name="Montejo-Kovacevich G."/>
            <person name="Yen C E."/>
        </authorList>
    </citation>
    <scope>NUCLEOTIDE SEQUENCE [LARGE SCALE GENOMIC DNA]</scope>
</reference>
<evidence type="ECO:0000256" key="9">
    <source>
        <dbReference type="ARBA" id="ARBA00022927"/>
    </source>
</evidence>
<dbReference type="GO" id="GO:0005760">
    <property type="term" value="C:gamma DNA polymerase complex"/>
    <property type="evidence" value="ECO:0007669"/>
    <property type="project" value="InterPro"/>
</dbReference>
<dbReference type="Gene3D" id="1.10.150.20">
    <property type="entry name" value="5' to 3' exonuclease, C-terminal subdomain"/>
    <property type="match status" value="1"/>
</dbReference>
<dbReference type="GO" id="GO:0008408">
    <property type="term" value="F:3'-5' exonuclease activity"/>
    <property type="evidence" value="ECO:0007669"/>
    <property type="project" value="TreeGrafter"/>
</dbReference>
<keyword evidence="10" id="KW-0239">DNA-directed DNA polymerase</keyword>
<dbReference type="GO" id="GO:0030131">
    <property type="term" value="C:clathrin adaptor complex"/>
    <property type="evidence" value="ECO:0007669"/>
    <property type="project" value="InterPro"/>
</dbReference>
<dbReference type="Proteomes" id="UP000494256">
    <property type="component" value="Unassembled WGS sequence"/>
</dbReference>
<dbReference type="SUPFAM" id="SSF56672">
    <property type="entry name" value="DNA/RNA polymerases"/>
    <property type="match status" value="1"/>
</dbReference>
<dbReference type="PROSITE" id="PS00990">
    <property type="entry name" value="CLAT_ADAPTOR_M_1"/>
    <property type="match status" value="1"/>
</dbReference>
<dbReference type="InterPro" id="IPR041336">
    <property type="entry name" value="DNApol_Exo"/>
</dbReference>
<dbReference type="InterPro" id="IPR002297">
    <property type="entry name" value="DNA-dir_DNA_pol_A_mt"/>
</dbReference>
<dbReference type="GO" id="GO:0030665">
    <property type="term" value="C:clathrin-coated vesicle membrane"/>
    <property type="evidence" value="ECO:0007669"/>
    <property type="project" value="UniProtKB-SubCell"/>
</dbReference>
<dbReference type="InterPro" id="IPR011012">
    <property type="entry name" value="Longin-like_dom_sf"/>
</dbReference>
<dbReference type="InterPro" id="IPR012337">
    <property type="entry name" value="RNaseH-like_sf"/>
</dbReference>
<dbReference type="InterPro" id="IPR019760">
    <property type="entry name" value="DNA-dir_DNA_pol_A_CS"/>
</dbReference>
<evidence type="ECO:0000256" key="5">
    <source>
        <dbReference type="ARBA" id="ARBA00022448"/>
    </source>
</evidence>
<dbReference type="SUPFAM" id="SSF64356">
    <property type="entry name" value="SNARE-like"/>
    <property type="match status" value="1"/>
</dbReference>
<name>A0A8S0Z0M3_ARCPL</name>
<evidence type="ECO:0000256" key="15">
    <source>
        <dbReference type="ARBA" id="ARBA00057121"/>
    </source>
</evidence>